<evidence type="ECO:0000313" key="1">
    <source>
        <dbReference type="EMBL" id="MBP1961159.1"/>
    </source>
</evidence>
<organism evidence="1 2">
    <name type="scientific">Paenibacillus aceris</name>
    <dbReference type="NCBI Taxonomy" id="869555"/>
    <lineage>
        <taxon>Bacteria</taxon>
        <taxon>Bacillati</taxon>
        <taxon>Bacillota</taxon>
        <taxon>Bacilli</taxon>
        <taxon>Bacillales</taxon>
        <taxon>Paenibacillaceae</taxon>
        <taxon>Paenibacillus</taxon>
    </lineage>
</organism>
<dbReference type="Proteomes" id="UP001519344">
    <property type="component" value="Unassembled WGS sequence"/>
</dbReference>
<sequence>MRRRPVKGPSLLFYGTVHENPYKIRVFFLYRTKLAYNSDHDYYLCGRFGDEKSYVRISPISIATVSAYTVK</sequence>
<accession>A0ABS4HRC0</accession>
<keyword evidence="2" id="KW-1185">Reference proteome</keyword>
<name>A0ABS4HRC0_9BACL</name>
<gene>
    <name evidence="1" type="ORF">J2Z65_000353</name>
</gene>
<proteinExistence type="predicted"/>
<protein>
    <submittedName>
        <fullName evidence="1">Uncharacterized protein</fullName>
    </submittedName>
</protein>
<dbReference type="EMBL" id="JAGGKV010000001">
    <property type="protein sequence ID" value="MBP1961159.1"/>
    <property type="molecule type" value="Genomic_DNA"/>
</dbReference>
<comment type="caution">
    <text evidence="1">The sequence shown here is derived from an EMBL/GenBank/DDBJ whole genome shotgun (WGS) entry which is preliminary data.</text>
</comment>
<evidence type="ECO:0000313" key="2">
    <source>
        <dbReference type="Proteomes" id="UP001519344"/>
    </source>
</evidence>
<reference evidence="1 2" key="1">
    <citation type="submission" date="2021-03" db="EMBL/GenBank/DDBJ databases">
        <title>Genomic Encyclopedia of Type Strains, Phase IV (KMG-IV): sequencing the most valuable type-strain genomes for metagenomic binning, comparative biology and taxonomic classification.</title>
        <authorList>
            <person name="Goeker M."/>
        </authorList>
    </citation>
    <scope>NUCLEOTIDE SEQUENCE [LARGE SCALE GENOMIC DNA]</scope>
    <source>
        <strain evidence="1 2">DSM 24950</strain>
    </source>
</reference>